<dbReference type="OrthoDB" id="1896682at2759"/>
<name>A0A5K1F5S0_9MAGN</name>
<evidence type="ECO:0000256" key="4">
    <source>
        <dbReference type="ARBA" id="ARBA00023136"/>
    </source>
</evidence>
<organism evidence="6">
    <name type="scientific">Nymphaea colorata</name>
    <name type="common">pocket water lily</name>
    <dbReference type="NCBI Taxonomy" id="210225"/>
    <lineage>
        <taxon>Eukaryota</taxon>
        <taxon>Viridiplantae</taxon>
        <taxon>Streptophyta</taxon>
        <taxon>Embryophyta</taxon>
        <taxon>Tracheophyta</taxon>
        <taxon>Spermatophyta</taxon>
        <taxon>Magnoliopsida</taxon>
        <taxon>Nymphaeales</taxon>
        <taxon>Nymphaeaceae</taxon>
        <taxon>Nymphaea</taxon>
    </lineage>
</organism>
<dbReference type="Pfam" id="PF21729">
    <property type="entry name" value="IRX15_IRX15L_GXM"/>
    <property type="match status" value="1"/>
</dbReference>
<reference evidence="6" key="1">
    <citation type="submission" date="2019-09" db="EMBL/GenBank/DDBJ databases">
        <authorList>
            <person name="Zhang L."/>
        </authorList>
    </citation>
    <scope>NUCLEOTIDE SEQUENCE</scope>
</reference>
<keyword evidence="3 5" id="KW-1133">Transmembrane helix</keyword>
<proteinExistence type="predicted"/>
<dbReference type="GO" id="GO:0000139">
    <property type="term" value="C:Golgi membrane"/>
    <property type="evidence" value="ECO:0007669"/>
    <property type="project" value="UniProtKB-SubCell"/>
</dbReference>
<dbReference type="GO" id="GO:0045492">
    <property type="term" value="P:xylan biosynthetic process"/>
    <property type="evidence" value="ECO:0007669"/>
    <property type="project" value="InterPro"/>
</dbReference>
<gene>
    <name evidence="6" type="ORF">NYM_LOCUS23223</name>
</gene>
<dbReference type="OMA" id="WKFRING"/>
<feature type="transmembrane region" description="Helical" evidence="5">
    <location>
        <begin position="21"/>
        <end position="41"/>
    </location>
</feature>
<dbReference type="PANTHER" id="PTHR31444">
    <property type="entry name" value="OS11G0490100 PROTEIN"/>
    <property type="match status" value="1"/>
</dbReference>
<sequence length="299" mass="33713">MPSKRLQLLLLRSPTMPSRKFQFPLLIFFFILSALSLLRLLRITFKTSSKTPFPPTIHPKPLLTCTNLPPNISHTLITHQSSSLPYAHGQLTHKELCFLLTLISTRTPMNLLVFGMRHQAPLLAALNSGGQTVFLEEMSSVEVARLRFQGLRIHKVEHGQLVAEAYDLLRRARGRAACGFRGTLRDSECELAMRGLPREVYKRKWDMVVVDGPDGSRLDAAGRMAAIYSAGVLARMGSNLTKVTDIVVHDVDRTVERWYSWEFLCEENLASAKGRFWHFRIKASVSSVFCSNSDAHADH</sequence>
<dbReference type="AlphaFoldDB" id="A0A5K1F5S0"/>
<dbReference type="EMBL" id="LR721785">
    <property type="protein sequence ID" value="VVW59893.1"/>
    <property type="molecule type" value="Genomic_DNA"/>
</dbReference>
<evidence type="ECO:0000256" key="1">
    <source>
        <dbReference type="ARBA" id="ARBA00004194"/>
    </source>
</evidence>
<dbReference type="NCBIfam" id="TIGR01627">
    <property type="entry name" value="A_thal_3515"/>
    <property type="match status" value="1"/>
</dbReference>
<accession>A0A5K1F5S0</accession>
<evidence type="ECO:0000313" key="6">
    <source>
        <dbReference type="EMBL" id="VVW59893.1"/>
    </source>
</evidence>
<comment type="subcellular location">
    <subcellularLocation>
        <location evidence="1">Golgi apparatus membrane</location>
        <topology evidence="1">Single-pass membrane protein</topology>
    </subcellularLocation>
</comment>
<evidence type="ECO:0000256" key="3">
    <source>
        <dbReference type="ARBA" id="ARBA00022989"/>
    </source>
</evidence>
<keyword evidence="4 5" id="KW-0472">Membrane</keyword>
<evidence type="ECO:0000256" key="2">
    <source>
        <dbReference type="ARBA" id="ARBA00022692"/>
    </source>
</evidence>
<keyword evidence="2 5" id="KW-0812">Transmembrane</keyword>
<evidence type="ECO:0000256" key="5">
    <source>
        <dbReference type="SAM" id="Phobius"/>
    </source>
</evidence>
<dbReference type="InterPro" id="IPR006514">
    <property type="entry name" value="IRX15/GXM/AGM"/>
</dbReference>
<protein>
    <submittedName>
        <fullName evidence="6">Uncharacterized protein</fullName>
    </submittedName>
</protein>
<dbReference type="Gramene" id="NC7G0235190.1">
    <property type="protein sequence ID" value="NC7G0235190.1:cds"/>
    <property type="gene ID" value="NC7G0235190"/>
</dbReference>